<proteinExistence type="predicted"/>
<gene>
    <name evidence="1" type="ORF">V6N11_033959</name>
</gene>
<evidence type="ECO:0000313" key="2">
    <source>
        <dbReference type="Proteomes" id="UP001396334"/>
    </source>
</evidence>
<dbReference type="EMBL" id="JBBPBN010000018">
    <property type="protein sequence ID" value="KAK9018914.1"/>
    <property type="molecule type" value="Genomic_DNA"/>
</dbReference>
<comment type="caution">
    <text evidence="1">The sequence shown here is derived from an EMBL/GenBank/DDBJ whole genome shotgun (WGS) entry which is preliminary data.</text>
</comment>
<protein>
    <recommendedName>
        <fullName evidence="3">Secreted protein</fullName>
    </recommendedName>
</protein>
<name>A0ABR2S188_9ROSI</name>
<evidence type="ECO:0000313" key="1">
    <source>
        <dbReference type="EMBL" id="KAK9018914.1"/>
    </source>
</evidence>
<accession>A0ABR2S188</accession>
<sequence length="73" mass="7988">MQHASELSPFLRCSMPRNQALTALTRACNARHVAGTTTLTKPVEDGRKRSVFEQSTTSWAVATSLLLHVSICC</sequence>
<reference evidence="1 2" key="1">
    <citation type="journal article" date="2024" name="G3 (Bethesda)">
        <title>Genome assembly of Hibiscus sabdariffa L. provides insights into metabolisms of medicinal natural products.</title>
        <authorList>
            <person name="Kim T."/>
        </authorList>
    </citation>
    <scope>NUCLEOTIDE SEQUENCE [LARGE SCALE GENOMIC DNA]</scope>
    <source>
        <strain evidence="1">TK-2024</strain>
        <tissue evidence="1">Old leaves</tissue>
    </source>
</reference>
<dbReference type="Proteomes" id="UP001396334">
    <property type="component" value="Unassembled WGS sequence"/>
</dbReference>
<keyword evidence="2" id="KW-1185">Reference proteome</keyword>
<organism evidence="1 2">
    <name type="scientific">Hibiscus sabdariffa</name>
    <name type="common">roselle</name>
    <dbReference type="NCBI Taxonomy" id="183260"/>
    <lineage>
        <taxon>Eukaryota</taxon>
        <taxon>Viridiplantae</taxon>
        <taxon>Streptophyta</taxon>
        <taxon>Embryophyta</taxon>
        <taxon>Tracheophyta</taxon>
        <taxon>Spermatophyta</taxon>
        <taxon>Magnoliopsida</taxon>
        <taxon>eudicotyledons</taxon>
        <taxon>Gunneridae</taxon>
        <taxon>Pentapetalae</taxon>
        <taxon>rosids</taxon>
        <taxon>malvids</taxon>
        <taxon>Malvales</taxon>
        <taxon>Malvaceae</taxon>
        <taxon>Malvoideae</taxon>
        <taxon>Hibiscus</taxon>
    </lineage>
</organism>
<evidence type="ECO:0008006" key="3">
    <source>
        <dbReference type="Google" id="ProtNLM"/>
    </source>
</evidence>